<keyword evidence="3" id="KW-1185">Reference proteome</keyword>
<accession>A0A0D0ANX2</accession>
<organism evidence="2 3">
    <name type="scientific">Suillus luteus UH-Slu-Lm8-n1</name>
    <dbReference type="NCBI Taxonomy" id="930992"/>
    <lineage>
        <taxon>Eukaryota</taxon>
        <taxon>Fungi</taxon>
        <taxon>Dikarya</taxon>
        <taxon>Basidiomycota</taxon>
        <taxon>Agaricomycotina</taxon>
        <taxon>Agaricomycetes</taxon>
        <taxon>Agaricomycetidae</taxon>
        <taxon>Boletales</taxon>
        <taxon>Suillineae</taxon>
        <taxon>Suillaceae</taxon>
        <taxon>Suillus</taxon>
    </lineage>
</organism>
<evidence type="ECO:0000256" key="1">
    <source>
        <dbReference type="SAM" id="SignalP"/>
    </source>
</evidence>
<keyword evidence="1" id="KW-0732">Signal</keyword>
<name>A0A0D0ANX2_9AGAM</name>
<reference evidence="3" key="2">
    <citation type="submission" date="2015-01" db="EMBL/GenBank/DDBJ databases">
        <title>Evolutionary Origins and Diversification of the Mycorrhizal Mutualists.</title>
        <authorList>
            <consortium name="DOE Joint Genome Institute"/>
            <consortium name="Mycorrhizal Genomics Consortium"/>
            <person name="Kohler A."/>
            <person name="Kuo A."/>
            <person name="Nagy L.G."/>
            <person name="Floudas D."/>
            <person name="Copeland A."/>
            <person name="Barry K.W."/>
            <person name="Cichocki N."/>
            <person name="Veneault-Fourrey C."/>
            <person name="LaButti K."/>
            <person name="Lindquist E.A."/>
            <person name="Lipzen A."/>
            <person name="Lundell T."/>
            <person name="Morin E."/>
            <person name="Murat C."/>
            <person name="Riley R."/>
            <person name="Ohm R."/>
            <person name="Sun H."/>
            <person name="Tunlid A."/>
            <person name="Henrissat B."/>
            <person name="Grigoriev I.V."/>
            <person name="Hibbett D.S."/>
            <person name="Martin F."/>
        </authorList>
    </citation>
    <scope>NUCLEOTIDE SEQUENCE [LARGE SCALE GENOMIC DNA]</scope>
    <source>
        <strain evidence="3">UH-Slu-Lm8-n1</strain>
    </source>
</reference>
<sequence length="72" mass="7106">MHVSSAIVIAVVAALASSTSAKPAAAPDTAGADGCPVFCLFDPQCAQCTGHTHCIGIFCAVSHVPILNIGAV</sequence>
<dbReference type="Proteomes" id="UP000054485">
    <property type="component" value="Unassembled WGS sequence"/>
</dbReference>
<reference evidence="2 3" key="1">
    <citation type="submission" date="2014-04" db="EMBL/GenBank/DDBJ databases">
        <authorList>
            <consortium name="DOE Joint Genome Institute"/>
            <person name="Kuo A."/>
            <person name="Ruytinx J."/>
            <person name="Rineau F."/>
            <person name="Colpaert J."/>
            <person name="Kohler A."/>
            <person name="Nagy L.G."/>
            <person name="Floudas D."/>
            <person name="Copeland A."/>
            <person name="Barry K.W."/>
            <person name="Cichocki N."/>
            <person name="Veneault-Fourrey C."/>
            <person name="LaButti K."/>
            <person name="Lindquist E.A."/>
            <person name="Lipzen A."/>
            <person name="Lundell T."/>
            <person name="Morin E."/>
            <person name="Murat C."/>
            <person name="Sun H."/>
            <person name="Tunlid A."/>
            <person name="Henrissat B."/>
            <person name="Grigoriev I.V."/>
            <person name="Hibbett D.S."/>
            <person name="Martin F."/>
            <person name="Nordberg H.P."/>
            <person name="Cantor M.N."/>
            <person name="Hua S.X."/>
        </authorList>
    </citation>
    <scope>NUCLEOTIDE SEQUENCE [LARGE SCALE GENOMIC DNA]</scope>
    <source>
        <strain evidence="2 3">UH-Slu-Lm8-n1</strain>
    </source>
</reference>
<dbReference type="EMBL" id="KN835570">
    <property type="protein sequence ID" value="KIK35997.1"/>
    <property type="molecule type" value="Genomic_DNA"/>
</dbReference>
<proteinExistence type="predicted"/>
<feature type="signal peptide" evidence="1">
    <location>
        <begin position="1"/>
        <end position="21"/>
    </location>
</feature>
<protein>
    <submittedName>
        <fullName evidence="2">Unplaced genomic scaffold CY34scaffold_439, whole genome shotgun sequence</fullName>
    </submittedName>
</protein>
<evidence type="ECO:0000313" key="2">
    <source>
        <dbReference type="EMBL" id="KIK35997.1"/>
    </source>
</evidence>
<dbReference type="HOGENOM" id="CLU_202060_0_0_1"/>
<feature type="chain" id="PRO_5002207268" evidence="1">
    <location>
        <begin position="22"/>
        <end position="72"/>
    </location>
</feature>
<gene>
    <name evidence="2" type="ORF">CY34DRAFT_811682</name>
</gene>
<dbReference type="AlphaFoldDB" id="A0A0D0ANX2"/>
<dbReference type="InParanoid" id="A0A0D0ANX2"/>
<evidence type="ECO:0000313" key="3">
    <source>
        <dbReference type="Proteomes" id="UP000054485"/>
    </source>
</evidence>